<proteinExistence type="predicted"/>
<name>A0A9P4HK36_9PLEO</name>
<dbReference type="Proteomes" id="UP000799777">
    <property type="component" value="Unassembled WGS sequence"/>
</dbReference>
<keyword evidence="2" id="KW-1185">Reference proteome</keyword>
<comment type="caution">
    <text evidence="1">The sequence shown here is derived from an EMBL/GenBank/DDBJ whole genome shotgun (WGS) entry which is preliminary data.</text>
</comment>
<dbReference type="EMBL" id="ML978160">
    <property type="protein sequence ID" value="KAF2034657.1"/>
    <property type="molecule type" value="Genomic_DNA"/>
</dbReference>
<organism evidence="1 2">
    <name type="scientific">Setomelanomma holmii</name>
    <dbReference type="NCBI Taxonomy" id="210430"/>
    <lineage>
        <taxon>Eukaryota</taxon>
        <taxon>Fungi</taxon>
        <taxon>Dikarya</taxon>
        <taxon>Ascomycota</taxon>
        <taxon>Pezizomycotina</taxon>
        <taxon>Dothideomycetes</taxon>
        <taxon>Pleosporomycetidae</taxon>
        <taxon>Pleosporales</taxon>
        <taxon>Pleosporineae</taxon>
        <taxon>Phaeosphaeriaceae</taxon>
        <taxon>Setomelanomma</taxon>
    </lineage>
</organism>
<dbReference type="OrthoDB" id="4770059at2759"/>
<protein>
    <submittedName>
        <fullName evidence="1">Uncharacterized protein</fullName>
    </submittedName>
</protein>
<sequence length="259" mass="27803">MATQGPDGQCKNCTTPALLTTFTPPAACANYWTPIGSLTLATTGAAPDLTRNVTSNQCLLSELRVGVACSNCLRWATGAIISPGICPSGWPAVSTGIIGGVTTEYCCPSEAATYTRPGAAPNSLCYGNIIERILNINYNATSPIWTSSWDSAISSYSTWNIAEFETSTTLYVGFGVLSVQPIVAQYKTGQIPALVSAHFNADYCTTIFHTHNNHGWNSATKRTLNWSQGWNRSGSVSWCDCPCSTWFWTVLDRQAKGST</sequence>
<evidence type="ECO:0000313" key="2">
    <source>
        <dbReference type="Proteomes" id="UP000799777"/>
    </source>
</evidence>
<gene>
    <name evidence="1" type="ORF">EK21DRAFT_85233</name>
</gene>
<dbReference type="AlphaFoldDB" id="A0A9P4HK36"/>
<reference evidence="1" key="1">
    <citation type="journal article" date="2020" name="Stud. Mycol.">
        <title>101 Dothideomycetes genomes: a test case for predicting lifestyles and emergence of pathogens.</title>
        <authorList>
            <person name="Haridas S."/>
            <person name="Albert R."/>
            <person name="Binder M."/>
            <person name="Bloem J."/>
            <person name="Labutti K."/>
            <person name="Salamov A."/>
            <person name="Andreopoulos B."/>
            <person name="Baker S."/>
            <person name="Barry K."/>
            <person name="Bills G."/>
            <person name="Bluhm B."/>
            <person name="Cannon C."/>
            <person name="Castanera R."/>
            <person name="Culley D."/>
            <person name="Daum C."/>
            <person name="Ezra D."/>
            <person name="Gonzalez J."/>
            <person name="Henrissat B."/>
            <person name="Kuo A."/>
            <person name="Liang C."/>
            <person name="Lipzen A."/>
            <person name="Lutzoni F."/>
            <person name="Magnuson J."/>
            <person name="Mondo S."/>
            <person name="Nolan M."/>
            <person name="Ohm R."/>
            <person name="Pangilinan J."/>
            <person name="Park H.-J."/>
            <person name="Ramirez L."/>
            <person name="Alfaro M."/>
            <person name="Sun H."/>
            <person name="Tritt A."/>
            <person name="Yoshinaga Y."/>
            <person name="Zwiers L.-H."/>
            <person name="Turgeon B."/>
            <person name="Goodwin S."/>
            <person name="Spatafora J."/>
            <person name="Crous P."/>
            <person name="Grigoriev I."/>
        </authorList>
    </citation>
    <scope>NUCLEOTIDE SEQUENCE</scope>
    <source>
        <strain evidence="1">CBS 110217</strain>
    </source>
</reference>
<accession>A0A9P4HK36</accession>
<evidence type="ECO:0000313" key="1">
    <source>
        <dbReference type="EMBL" id="KAF2034657.1"/>
    </source>
</evidence>